<dbReference type="Proteomes" id="UP001057498">
    <property type="component" value="Chromosome"/>
</dbReference>
<dbReference type="SUPFAM" id="SSF56935">
    <property type="entry name" value="Porins"/>
    <property type="match status" value="1"/>
</dbReference>
<name>A0ABN6PJB6_9BURK</name>
<proteinExistence type="predicted"/>
<protein>
    <submittedName>
        <fullName evidence="3">Uncharacterized protein</fullName>
    </submittedName>
</protein>
<feature type="signal peptide" evidence="2">
    <location>
        <begin position="1"/>
        <end position="39"/>
    </location>
</feature>
<gene>
    <name evidence="3" type="ORF">CATMQ487_05220</name>
</gene>
<organism evidence="3 4">
    <name type="scientific">Sphaerotilus microaerophilus</name>
    <dbReference type="NCBI Taxonomy" id="2914710"/>
    <lineage>
        <taxon>Bacteria</taxon>
        <taxon>Pseudomonadati</taxon>
        <taxon>Pseudomonadota</taxon>
        <taxon>Betaproteobacteria</taxon>
        <taxon>Burkholderiales</taxon>
        <taxon>Sphaerotilaceae</taxon>
        <taxon>Sphaerotilus</taxon>
    </lineage>
</organism>
<feature type="region of interest" description="Disordered" evidence="1">
    <location>
        <begin position="40"/>
        <end position="76"/>
    </location>
</feature>
<evidence type="ECO:0000313" key="3">
    <source>
        <dbReference type="EMBL" id="BDI03552.1"/>
    </source>
</evidence>
<accession>A0ABN6PJB6</accession>
<feature type="chain" id="PRO_5045235668" evidence="2">
    <location>
        <begin position="40"/>
        <end position="480"/>
    </location>
</feature>
<dbReference type="EMBL" id="AP025730">
    <property type="protein sequence ID" value="BDI03552.1"/>
    <property type="molecule type" value="Genomic_DNA"/>
</dbReference>
<evidence type="ECO:0000313" key="4">
    <source>
        <dbReference type="Proteomes" id="UP001057498"/>
    </source>
</evidence>
<evidence type="ECO:0000256" key="1">
    <source>
        <dbReference type="SAM" id="MobiDB-lite"/>
    </source>
</evidence>
<keyword evidence="4" id="KW-1185">Reference proteome</keyword>
<keyword evidence="2" id="KW-0732">Signal</keyword>
<reference evidence="3" key="1">
    <citation type="submission" date="2022-04" db="EMBL/GenBank/DDBJ databases">
        <title>Whole genome sequence of Sphaerotilus sp. FB-5.</title>
        <authorList>
            <person name="Takeda M."/>
            <person name="Narihara S."/>
            <person name="Akimoto M."/>
            <person name="Akimoto R."/>
            <person name="Nishiyashiki S."/>
            <person name="Murakami T."/>
        </authorList>
    </citation>
    <scope>NUCLEOTIDE SEQUENCE</scope>
    <source>
        <strain evidence="3">FB-5</strain>
    </source>
</reference>
<sequence>MPRPTFDDPTDLRTMRTPTTLTLLAAALAWLGLAATAQAQNPSSTSPSTPSSTPAAATASAGSEAPVDEAASPDGPTLAWSGFGTLGWAQSNRRWGYQRFIDRQGGFERDSLLGAQLDAQLSPEWSATAQLKLAPSERQDNAWDLRSTWAFVAWRPDNDWLLRAGKLRVPFYLRSEHMDVGATYNEARLPAELHNIVPTTDFTGAHLTHSWSIDDSDFSVDVYKGRASQAKRVWLRDGAGPLPSGAMVWDVTTVAQGLVVTWSEAASKVRLGLHRVEVSPRGNAQLPVRPTWAPLGPGFGYWQTSNELPGPGVEMARSIDNDFLSLGFEASPAAGWHLTGEYGRIRQRKTERSIDAQTGYLTLTRELGHWSPYLTFARLFSSPRSREWARQLDETTVPAYVPGGDLLNASMRASADSVPVYDQRSWALGMAHALTPTQRVKAEWLHTRAKVSSMFDLLPGEKLFQTRSVDVLSVNYSFTF</sequence>
<feature type="compositionally biased region" description="Low complexity" evidence="1">
    <location>
        <begin position="40"/>
        <end position="61"/>
    </location>
</feature>
<evidence type="ECO:0000256" key="2">
    <source>
        <dbReference type="SAM" id="SignalP"/>
    </source>
</evidence>